<name>A0ABD1Z7J3_9MARC</name>
<protein>
    <submittedName>
        <fullName evidence="2">Uncharacterized protein</fullName>
    </submittedName>
</protein>
<evidence type="ECO:0000256" key="1">
    <source>
        <dbReference type="SAM" id="MobiDB-lite"/>
    </source>
</evidence>
<comment type="caution">
    <text evidence="2">The sequence shown here is derived from an EMBL/GenBank/DDBJ whole genome shotgun (WGS) entry which is preliminary data.</text>
</comment>
<reference evidence="2 3" key="1">
    <citation type="submission" date="2024-09" db="EMBL/GenBank/DDBJ databases">
        <title>Chromosome-scale assembly of Riccia fluitans.</title>
        <authorList>
            <person name="Paukszto L."/>
            <person name="Sawicki J."/>
            <person name="Karawczyk K."/>
            <person name="Piernik-Szablinska J."/>
            <person name="Szczecinska M."/>
            <person name="Mazdziarz M."/>
        </authorList>
    </citation>
    <scope>NUCLEOTIDE SEQUENCE [LARGE SCALE GENOMIC DNA]</scope>
    <source>
        <strain evidence="2">Rf_01</strain>
        <tissue evidence="2">Aerial parts of the thallus</tissue>
    </source>
</reference>
<accession>A0ABD1Z7J3</accession>
<evidence type="ECO:0000313" key="2">
    <source>
        <dbReference type="EMBL" id="KAL2643688.1"/>
    </source>
</evidence>
<evidence type="ECO:0000313" key="3">
    <source>
        <dbReference type="Proteomes" id="UP001605036"/>
    </source>
</evidence>
<keyword evidence="3" id="KW-1185">Reference proteome</keyword>
<sequence>MGTTSLLGTRASGNEDIPYFVMGSLDSSMPPGEFHPSIATDASIGWETKPKGTTKQPMVTPLTMGSCKESTIPSTFRDDNGLPMEVAWARGVVEQFQVIR</sequence>
<organism evidence="2 3">
    <name type="scientific">Riccia fluitans</name>
    <dbReference type="NCBI Taxonomy" id="41844"/>
    <lineage>
        <taxon>Eukaryota</taxon>
        <taxon>Viridiplantae</taxon>
        <taxon>Streptophyta</taxon>
        <taxon>Embryophyta</taxon>
        <taxon>Marchantiophyta</taxon>
        <taxon>Marchantiopsida</taxon>
        <taxon>Marchantiidae</taxon>
        <taxon>Marchantiales</taxon>
        <taxon>Ricciaceae</taxon>
        <taxon>Riccia</taxon>
    </lineage>
</organism>
<dbReference type="AlphaFoldDB" id="A0ABD1Z7J3"/>
<proteinExistence type="predicted"/>
<dbReference type="EMBL" id="JBHFFA010000002">
    <property type="protein sequence ID" value="KAL2643688.1"/>
    <property type="molecule type" value="Genomic_DNA"/>
</dbReference>
<dbReference type="Proteomes" id="UP001605036">
    <property type="component" value="Unassembled WGS sequence"/>
</dbReference>
<feature type="region of interest" description="Disordered" evidence="1">
    <location>
        <begin position="31"/>
        <end position="66"/>
    </location>
</feature>
<gene>
    <name evidence="2" type="ORF">R1flu_011275</name>
</gene>